<keyword evidence="1" id="KW-0472">Membrane</keyword>
<keyword evidence="3" id="KW-1185">Reference proteome</keyword>
<feature type="transmembrane region" description="Helical" evidence="1">
    <location>
        <begin position="92"/>
        <end position="115"/>
    </location>
</feature>
<feature type="transmembrane region" description="Helical" evidence="1">
    <location>
        <begin position="60"/>
        <end position="80"/>
    </location>
</feature>
<sequence>MGKVVAFDRTATSTVLVGTRRATARTPRNFAVRLGWWALGAACAAPVAILAALRPFIIVLYWLGVIVGFSQSVLGGWLMVSHVRMDHVYQGAALFFGALMLLHGSEVLVGGLRFCKAYCDARRQI</sequence>
<dbReference type="EMBL" id="FP340279">
    <property type="protein sequence ID" value="CAZ15911.1"/>
    <property type="molecule type" value="Genomic_DNA"/>
</dbReference>
<feature type="transmembrane region" description="Helical" evidence="1">
    <location>
        <begin position="34"/>
        <end position="53"/>
    </location>
</feature>
<evidence type="ECO:0000256" key="1">
    <source>
        <dbReference type="SAM" id="Phobius"/>
    </source>
</evidence>
<evidence type="ECO:0000313" key="3">
    <source>
        <dbReference type="Proteomes" id="UP000001890"/>
    </source>
</evidence>
<accession>D6CKC2</accession>
<organism evidence="3">
    <name type="scientific">Xanthomonas albilineans (strain GPE PC73 / CFBP 7063)</name>
    <dbReference type="NCBI Taxonomy" id="380358"/>
    <lineage>
        <taxon>Bacteria</taxon>
        <taxon>Pseudomonadati</taxon>
        <taxon>Pseudomonadota</taxon>
        <taxon>Gammaproteobacteria</taxon>
        <taxon>Lysobacterales</taxon>
        <taxon>Lysobacteraceae</taxon>
        <taxon>Xanthomonas</taxon>
    </lineage>
</organism>
<evidence type="ECO:0000313" key="2">
    <source>
        <dbReference type="EMBL" id="CAZ15911.1"/>
    </source>
</evidence>
<proteinExistence type="predicted"/>
<dbReference type="AlphaFoldDB" id="D6CKC2"/>
<name>D6CKC2_XANAP</name>
<geneLocation type="plasmid" evidence="2 3">
    <name>plasmI</name>
</geneLocation>
<dbReference type="KEGG" id="xal:XALp_3192"/>
<keyword evidence="1" id="KW-0812">Transmembrane</keyword>
<dbReference type="Proteomes" id="UP000001890">
    <property type="component" value="Plasmid plasmI"/>
</dbReference>
<reference evidence="3" key="1">
    <citation type="journal article" date="2009" name="BMC Genomics">
        <title>The complete genome sequence of Xanthomonas albilineans provides new insights into the reductive genome evolution of the xylem-limited Xanthomonadaceae.</title>
        <authorList>
            <person name="Pieretti I."/>
            <person name="Royer M."/>
            <person name="Barbe V."/>
            <person name="Carrere S."/>
            <person name="Koebnik R."/>
            <person name="Cociancich S."/>
            <person name="Couloux A."/>
            <person name="Darrasse A."/>
            <person name="Gouzy J."/>
            <person name="Jacques M.A."/>
            <person name="Lauber E."/>
            <person name="Manceau C."/>
            <person name="Mangenot S."/>
            <person name="Poussier S."/>
            <person name="Segurens B."/>
            <person name="Szurek B."/>
            <person name="Verdier V."/>
            <person name="Arlat M."/>
            <person name="Rott P."/>
        </authorList>
    </citation>
    <scope>NUCLEOTIDE SEQUENCE [LARGE SCALE GENOMIC DNA]</scope>
    <source>
        <strain evidence="3">GPE PC73 / CFBP 7063</strain>
        <plasmid evidence="3">Plasmid plasmI</plasmid>
    </source>
</reference>
<protein>
    <submittedName>
        <fullName evidence="2">Hypothetical membrane protein</fullName>
    </submittedName>
</protein>
<keyword evidence="2" id="KW-0614">Plasmid</keyword>
<gene>
    <name evidence="2" type="ordered locus">XALp_3192</name>
</gene>
<keyword evidence="1" id="KW-1133">Transmembrane helix</keyword>